<sequence length="136" mass="15324">MDPIKHNADSRLGFPLHTITGFHRPSLTHYYGFICHLTLATFLDHSLNDTSNHLIGSNARLPQLLHWLPVRNSTLKHKTGLTEYRASRYFARLPTCLAESGSLSLCTSNFLWLPSDPVVGQQRPCHSDYLPLSQGD</sequence>
<reference evidence="1" key="1">
    <citation type="submission" date="2018-05" db="EMBL/GenBank/DDBJ databases">
        <authorList>
            <person name="Lanie J.A."/>
            <person name="Ng W.-L."/>
            <person name="Kazmierczak K.M."/>
            <person name="Andrzejewski T.M."/>
            <person name="Davidsen T.M."/>
            <person name="Wayne K.J."/>
            <person name="Tettelin H."/>
            <person name="Glass J.I."/>
            <person name="Rusch D."/>
            <person name="Podicherti R."/>
            <person name="Tsui H.-C.T."/>
            <person name="Winkler M.E."/>
        </authorList>
    </citation>
    <scope>NUCLEOTIDE SEQUENCE</scope>
</reference>
<organism evidence="1">
    <name type="scientific">marine metagenome</name>
    <dbReference type="NCBI Taxonomy" id="408172"/>
    <lineage>
        <taxon>unclassified sequences</taxon>
        <taxon>metagenomes</taxon>
        <taxon>ecological metagenomes</taxon>
    </lineage>
</organism>
<feature type="non-terminal residue" evidence="1">
    <location>
        <position position="136"/>
    </location>
</feature>
<accession>A0A382XT91</accession>
<dbReference type="AlphaFoldDB" id="A0A382XT91"/>
<name>A0A382XT91_9ZZZZ</name>
<dbReference type="EMBL" id="UINC01170252">
    <property type="protein sequence ID" value="SVD74203.1"/>
    <property type="molecule type" value="Genomic_DNA"/>
</dbReference>
<gene>
    <name evidence="1" type="ORF">METZ01_LOCUS427057</name>
</gene>
<evidence type="ECO:0000313" key="1">
    <source>
        <dbReference type="EMBL" id="SVD74203.1"/>
    </source>
</evidence>
<protein>
    <submittedName>
        <fullName evidence="1">Uncharacterized protein</fullName>
    </submittedName>
</protein>
<proteinExistence type="predicted"/>